<organism evidence="2 3">
    <name type="scientific">Rubrobacter marinus</name>
    <dbReference type="NCBI Taxonomy" id="2653852"/>
    <lineage>
        <taxon>Bacteria</taxon>
        <taxon>Bacillati</taxon>
        <taxon>Actinomycetota</taxon>
        <taxon>Rubrobacteria</taxon>
        <taxon>Rubrobacterales</taxon>
        <taxon>Rubrobacteraceae</taxon>
        <taxon>Rubrobacter</taxon>
    </lineage>
</organism>
<dbReference type="Pfam" id="PF11836">
    <property type="entry name" value="Phage_TAC_11"/>
    <property type="match status" value="1"/>
</dbReference>
<proteinExistence type="predicted"/>
<evidence type="ECO:0000313" key="2">
    <source>
        <dbReference type="EMBL" id="QIN79595.1"/>
    </source>
</evidence>
<dbReference type="RefSeq" id="WP_166397265.1">
    <property type="nucleotide sequence ID" value="NZ_CP045121.1"/>
</dbReference>
<name>A0A6G8PZH9_9ACTN</name>
<dbReference type="AlphaFoldDB" id="A0A6G8PZH9"/>
<evidence type="ECO:0000313" key="3">
    <source>
        <dbReference type="Proteomes" id="UP000502706"/>
    </source>
</evidence>
<sequence>MANQERGERALKLGDKQFTLKFTTSSYCELEDVLDMEASEIERKFAGGRVGFRILRALIWAGTRKHHRQELRSLPQVNDIMDDMDDFQKVFRICTEAYSAGQPGAEDEDQDKPVGAPKGKKEKEKEPPA</sequence>
<accession>A0A6G8PZH9</accession>
<reference evidence="2 3" key="1">
    <citation type="submission" date="2019-10" db="EMBL/GenBank/DDBJ databases">
        <title>Rubrobacter sp nov SCSIO 52915 isolated from a deep-sea sediment in the South China Sea.</title>
        <authorList>
            <person name="Chen R.W."/>
        </authorList>
    </citation>
    <scope>NUCLEOTIDE SEQUENCE [LARGE SCALE GENOMIC DNA]</scope>
    <source>
        <strain evidence="2 3">SCSIO 52915</strain>
    </source>
</reference>
<dbReference type="KEGG" id="rmar:GBA65_14900"/>
<gene>
    <name evidence="2" type="ORF">GBA65_14900</name>
</gene>
<feature type="region of interest" description="Disordered" evidence="1">
    <location>
        <begin position="100"/>
        <end position="129"/>
    </location>
</feature>
<feature type="compositionally biased region" description="Basic and acidic residues" evidence="1">
    <location>
        <begin position="119"/>
        <end position="129"/>
    </location>
</feature>
<dbReference type="EMBL" id="CP045121">
    <property type="protein sequence ID" value="QIN79595.1"/>
    <property type="molecule type" value="Genomic_DNA"/>
</dbReference>
<dbReference type="InterPro" id="IPR021791">
    <property type="entry name" value="Phage_TAC_11"/>
</dbReference>
<keyword evidence="3" id="KW-1185">Reference proteome</keyword>
<evidence type="ECO:0000256" key="1">
    <source>
        <dbReference type="SAM" id="MobiDB-lite"/>
    </source>
</evidence>
<dbReference type="Proteomes" id="UP000502706">
    <property type="component" value="Chromosome"/>
</dbReference>
<protein>
    <submittedName>
        <fullName evidence="2">Uncharacterized protein</fullName>
    </submittedName>
</protein>